<proteinExistence type="predicted"/>
<dbReference type="EMBL" id="CP182909">
    <property type="protein sequence ID" value="XPM66796.1"/>
    <property type="molecule type" value="Genomic_DNA"/>
</dbReference>
<reference evidence="1 2" key="1">
    <citation type="journal article" date="2016" name="Genome Announc.">
        <title>Draft Genome Sequence of the Thermotolerant Cyanobacterium Desertifilum sp. IPPAS B-1220.</title>
        <authorList>
            <person name="Mironov K.S."/>
            <person name="Sinetova M.A."/>
            <person name="Bolatkhan K."/>
            <person name="Zayadan B.K."/>
            <person name="Ustinova V.V."/>
            <person name="Kupriyanova E.V."/>
            <person name="Skrypnik A.N."/>
            <person name="Gogoleva N.E."/>
            <person name="Gogolev Y.V."/>
            <person name="Los D.A."/>
        </authorList>
    </citation>
    <scope>NUCLEOTIDE SEQUENCE [LARGE SCALE GENOMIC DNA]</scope>
    <source>
        <strain evidence="1 2">IPPAS B-1220</strain>
    </source>
</reference>
<gene>
    <name evidence="1" type="ORF">BH720_017215</name>
</gene>
<protein>
    <submittedName>
        <fullName evidence="1">Uncharacterized protein</fullName>
    </submittedName>
</protein>
<sequence>MFASSIGNRREIALMLKADSGRLKRRVEAALEATPQVAEVKVWGL</sequence>
<evidence type="ECO:0000313" key="2">
    <source>
        <dbReference type="Proteomes" id="UP000095472"/>
    </source>
</evidence>
<name>A0ACD5H3W1_9CYAN</name>
<keyword evidence="2" id="KW-1185">Reference proteome</keyword>
<evidence type="ECO:0000313" key="1">
    <source>
        <dbReference type="EMBL" id="XPM66796.1"/>
    </source>
</evidence>
<accession>A0ACD5H3W1</accession>
<organism evidence="1 2">
    <name type="scientific">Desertifilum tharense IPPAS B-1220</name>
    <dbReference type="NCBI Taxonomy" id="1781255"/>
    <lineage>
        <taxon>Bacteria</taxon>
        <taxon>Bacillati</taxon>
        <taxon>Cyanobacteriota</taxon>
        <taxon>Cyanophyceae</taxon>
        <taxon>Desertifilales</taxon>
        <taxon>Desertifilaceae</taxon>
        <taxon>Desertifilum</taxon>
    </lineage>
</organism>
<dbReference type="Proteomes" id="UP000095472">
    <property type="component" value="Chromosome"/>
</dbReference>